<gene>
    <name evidence="1" type="ORF">N7515_009057</name>
</gene>
<dbReference type="Proteomes" id="UP001149079">
    <property type="component" value="Unassembled WGS sequence"/>
</dbReference>
<accession>A0A9W9GIX1</accession>
<dbReference type="RefSeq" id="XP_056517600.1">
    <property type="nucleotide sequence ID" value="XM_056669801.1"/>
</dbReference>
<dbReference type="EMBL" id="JAPQKL010000007">
    <property type="protein sequence ID" value="KAJ5121096.1"/>
    <property type="molecule type" value="Genomic_DNA"/>
</dbReference>
<reference evidence="1" key="1">
    <citation type="submission" date="2022-11" db="EMBL/GenBank/DDBJ databases">
        <authorList>
            <person name="Petersen C."/>
        </authorList>
    </citation>
    <scope>NUCLEOTIDE SEQUENCE</scope>
    <source>
        <strain evidence="1">IBT 22155</strain>
    </source>
</reference>
<proteinExistence type="predicted"/>
<organism evidence="1 2">
    <name type="scientific">Penicillium bovifimosum</name>
    <dbReference type="NCBI Taxonomy" id="126998"/>
    <lineage>
        <taxon>Eukaryota</taxon>
        <taxon>Fungi</taxon>
        <taxon>Dikarya</taxon>
        <taxon>Ascomycota</taxon>
        <taxon>Pezizomycotina</taxon>
        <taxon>Eurotiomycetes</taxon>
        <taxon>Eurotiomycetidae</taxon>
        <taxon>Eurotiales</taxon>
        <taxon>Aspergillaceae</taxon>
        <taxon>Penicillium</taxon>
    </lineage>
</organism>
<sequence>MNPGAKYIITHSFWRHHYDVSAPNNTHLFHIENSAFTPGKPDLTLHRGSNSHGPVVAVCKFRHFSSDCEIGLADPTRPGKMEWGDLHKKGFLERSYSFRMRMDDGTDKTFIWKRTHSLGNGHENHKLVEESSQTVMAVFSAGSIFSKTAGDLDIYVNPSSLFNLMALITGIAVVEKTRRGKNTGASAGGGGGGGVKLGLEVSLH</sequence>
<name>A0A9W9GIX1_9EURO</name>
<dbReference type="GeneID" id="81408971"/>
<keyword evidence="2" id="KW-1185">Reference proteome</keyword>
<protein>
    <submittedName>
        <fullName evidence="1">Uncharacterized protein</fullName>
    </submittedName>
</protein>
<reference evidence="1" key="2">
    <citation type="journal article" date="2023" name="IMA Fungus">
        <title>Comparative genomic study of the Penicillium genus elucidates a diverse pangenome and 15 lateral gene transfer events.</title>
        <authorList>
            <person name="Petersen C."/>
            <person name="Sorensen T."/>
            <person name="Nielsen M.R."/>
            <person name="Sondergaard T.E."/>
            <person name="Sorensen J.L."/>
            <person name="Fitzpatrick D.A."/>
            <person name="Frisvad J.C."/>
            <person name="Nielsen K.L."/>
        </authorList>
    </citation>
    <scope>NUCLEOTIDE SEQUENCE</scope>
    <source>
        <strain evidence="1">IBT 22155</strain>
    </source>
</reference>
<dbReference type="OrthoDB" id="3431997at2759"/>
<comment type="caution">
    <text evidence="1">The sequence shown here is derived from an EMBL/GenBank/DDBJ whole genome shotgun (WGS) entry which is preliminary data.</text>
</comment>
<evidence type="ECO:0000313" key="2">
    <source>
        <dbReference type="Proteomes" id="UP001149079"/>
    </source>
</evidence>
<dbReference type="AlphaFoldDB" id="A0A9W9GIX1"/>
<evidence type="ECO:0000313" key="1">
    <source>
        <dbReference type="EMBL" id="KAJ5121096.1"/>
    </source>
</evidence>